<dbReference type="GO" id="GO:0003824">
    <property type="term" value="F:catalytic activity"/>
    <property type="evidence" value="ECO:0007669"/>
    <property type="project" value="UniProtKB-ARBA"/>
</dbReference>
<gene>
    <name evidence="6" type="ORF">A3F84_13210</name>
</gene>
<dbReference type="NCBIfam" id="TIGR01509">
    <property type="entry name" value="HAD-SF-IA-v3"/>
    <property type="match status" value="1"/>
</dbReference>
<dbReference type="SFLD" id="SFLDG01135">
    <property type="entry name" value="C1.5.6:_HAD__Beta-PGM__Phospha"/>
    <property type="match status" value="1"/>
</dbReference>
<comment type="cofactor">
    <cofactor evidence="1">
        <name>Mg(2+)</name>
        <dbReference type="ChEBI" id="CHEBI:18420"/>
    </cofactor>
</comment>
<dbReference type="SFLD" id="SFLDS00003">
    <property type="entry name" value="Haloacid_Dehalogenase"/>
    <property type="match status" value="1"/>
</dbReference>
<evidence type="ECO:0000256" key="3">
    <source>
        <dbReference type="ARBA" id="ARBA00022723"/>
    </source>
</evidence>
<dbReference type="PANTHER" id="PTHR46193:SF18">
    <property type="entry name" value="HEXITOL PHOSPHATASE B"/>
    <property type="match status" value="1"/>
</dbReference>
<dbReference type="PANTHER" id="PTHR46193">
    <property type="entry name" value="6-PHOSPHOGLUCONATE PHOSPHATASE"/>
    <property type="match status" value="1"/>
</dbReference>
<comment type="caution">
    <text evidence="6">The sequence shown here is derived from an EMBL/GenBank/DDBJ whole genome shotgun (WGS) entry which is preliminary data.</text>
</comment>
<comment type="similarity">
    <text evidence="2">Belongs to the HAD-like hydrolase superfamily. CbbY/CbbZ/Gph/YieH family.</text>
</comment>
<dbReference type="Gene3D" id="3.40.50.1000">
    <property type="entry name" value="HAD superfamily/HAD-like"/>
    <property type="match status" value="1"/>
</dbReference>
<evidence type="ECO:0000256" key="2">
    <source>
        <dbReference type="ARBA" id="ARBA00006171"/>
    </source>
</evidence>
<dbReference type="CDD" id="cd07505">
    <property type="entry name" value="HAD_BPGM-like"/>
    <property type="match status" value="1"/>
</dbReference>
<evidence type="ECO:0000256" key="1">
    <source>
        <dbReference type="ARBA" id="ARBA00001946"/>
    </source>
</evidence>
<dbReference type="InterPro" id="IPR023198">
    <property type="entry name" value="PGP-like_dom2"/>
</dbReference>
<dbReference type="InterPro" id="IPR036412">
    <property type="entry name" value="HAD-like_sf"/>
</dbReference>
<evidence type="ECO:0000313" key="6">
    <source>
        <dbReference type="EMBL" id="OGG57236.1"/>
    </source>
</evidence>
<protein>
    <recommendedName>
        <fullName evidence="8">HAD family phosphatase</fullName>
    </recommendedName>
</protein>
<dbReference type="GO" id="GO:0046872">
    <property type="term" value="F:metal ion binding"/>
    <property type="evidence" value="ECO:0007669"/>
    <property type="project" value="UniProtKB-KW"/>
</dbReference>
<dbReference type="Gene3D" id="1.10.150.240">
    <property type="entry name" value="Putative phosphatase, domain 2"/>
    <property type="match status" value="1"/>
</dbReference>
<keyword evidence="5" id="KW-0119">Carbohydrate metabolism</keyword>
<dbReference type="InterPro" id="IPR006439">
    <property type="entry name" value="HAD-SF_hydro_IA"/>
</dbReference>
<dbReference type="Proteomes" id="UP000178606">
    <property type="component" value="Unassembled WGS sequence"/>
</dbReference>
<evidence type="ECO:0000256" key="5">
    <source>
        <dbReference type="ARBA" id="ARBA00023277"/>
    </source>
</evidence>
<dbReference type="InterPro" id="IPR051600">
    <property type="entry name" value="Beta-PGM-like"/>
</dbReference>
<dbReference type="EMBL" id="MFKF01000006">
    <property type="protein sequence ID" value="OGG57236.1"/>
    <property type="molecule type" value="Genomic_DNA"/>
</dbReference>
<keyword evidence="3" id="KW-0479">Metal-binding</keyword>
<dbReference type="SUPFAM" id="SSF56784">
    <property type="entry name" value="HAD-like"/>
    <property type="match status" value="1"/>
</dbReference>
<name>A0A1F6D736_HANXR</name>
<dbReference type="AlphaFoldDB" id="A0A1F6D736"/>
<reference evidence="6 7" key="1">
    <citation type="journal article" date="2016" name="Nat. Commun.">
        <title>Thousands of microbial genomes shed light on interconnected biogeochemical processes in an aquifer system.</title>
        <authorList>
            <person name="Anantharaman K."/>
            <person name="Brown C.T."/>
            <person name="Hug L.A."/>
            <person name="Sharon I."/>
            <person name="Castelle C.J."/>
            <person name="Probst A.J."/>
            <person name="Thomas B.C."/>
            <person name="Singh A."/>
            <person name="Wilkins M.J."/>
            <person name="Karaoz U."/>
            <person name="Brodie E.L."/>
            <person name="Williams K.H."/>
            <person name="Hubbard S.S."/>
            <person name="Banfield J.F."/>
        </authorList>
    </citation>
    <scope>NUCLEOTIDE SEQUENCE [LARGE SCALE GENOMIC DNA]</scope>
    <source>
        <strain evidence="7">RIFCSPLOWO2_12_FULL_64_10</strain>
    </source>
</reference>
<evidence type="ECO:0000256" key="4">
    <source>
        <dbReference type="ARBA" id="ARBA00022842"/>
    </source>
</evidence>
<accession>A0A1F6D736</accession>
<dbReference type="InterPro" id="IPR023214">
    <property type="entry name" value="HAD_sf"/>
</dbReference>
<dbReference type="SFLD" id="SFLDG01129">
    <property type="entry name" value="C1.5:_HAD__Beta-PGM__Phosphata"/>
    <property type="match status" value="1"/>
</dbReference>
<keyword evidence="4" id="KW-0460">Magnesium</keyword>
<proteinExistence type="inferred from homology"/>
<evidence type="ECO:0008006" key="8">
    <source>
        <dbReference type="Google" id="ProtNLM"/>
    </source>
</evidence>
<evidence type="ECO:0000313" key="7">
    <source>
        <dbReference type="Proteomes" id="UP000178606"/>
    </source>
</evidence>
<organism evidence="6 7">
    <name type="scientific">Handelsmanbacteria sp. (strain RIFCSPLOWO2_12_FULL_64_10)</name>
    <dbReference type="NCBI Taxonomy" id="1817868"/>
    <lineage>
        <taxon>Bacteria</taxon>
        <taxon>Candidatus Handelsmaniibacteriota</taxon>
    </lineage>
</organism>
<dbReference type="Pfam" id="PF00702">
    <property type="entry name" value="Hydrolase"/>
    <property type="match status" value="1"/>
</dbReference>
<sequence>MLRAILFDFDGVIADSEPAHLRAFQEVVAGEGVALAEETYYSRYLGLDDRACLRAILRDAGKAAMNNLVEALFERKSARYLEALREGAVLMSGAAEFIRRASARHPLAVASGALRGEIELVLGQADLRACFVDIVSAEDVRQGKPHPEPFLTALDRLNRGIGASPLIQPGECLVVEDALHGIAAAHEAGMKCMAVATSYPIYRLGAADVVAQGLEGFPVGRLEDMFV</sequence>